<dbReference type="Proteomes" id="UP000324748">
    <property type="component" value="Unassembled WGS sequence"/>
</dbReference>
<comment type="caution">
    <text evidence="1">The sequence shown here is derived from an EMBL/GenBank/DDBJ whole genome shotgun (WGS) entry which is preliminary data.</text>
</comment>
<dbReference type="AlphaFoldDB" id="A0A5B0QXS4"/>
<sequence length="52" mass="5933">MICPMKTRSITIRKPQLIRLRQTRILLLVTLNPSPTPYLTPPRPPARNQAGI</sequence>
<evidence type="ECO:0000313" key="1">
    <source>
        <dbReference type="EMBL" id="KAA1117960.1"/>
    </source>
</evidence>
<evidence type="ECO:0000313" key="2">
    <source>
        <dbReference type="Proteomes" id="UP000324748"/>
    </source>
</evidence>
<dbReference type="EMBL" id="VSWC01000002">
    <property type="protein sequence ID" value="KAA1117960.1"/>
    <property type="molecule type" value="Genomic_DNA"/>
</dbReference>
<proteinExistence type="predicted"/>
<organism evidence="1 2">
    <name type="scientific">Puccinia graminis f. sp. tritici</name>
    <dbReference type="NCBI Taxonomy" id="56615"/>
    <lineage>
        <taxon>Eukaryota</taxon>
        <taxon>Fungi</taxon>
        <taxon>Dikarya</taxon>
        <taxon>Basidiomycota</taxon>
        <taxon>Pucciniomycotina</taxon>
        <taxon>Pucciniomycetes</taxon>
        <taxon>Pucciniales</taxon>
        <taxon>Pucciniaceae</taxon>
        <taxon>Puccinia</taxon>
    </lineage>
</organism>
<reference evidence="1 2" key="1">
    <citation type="submission" date="2019-05" db="EMBL/GenBank/DDBJ databases">
        <title>Emergence of the Ug99 lineage of the wheat stem rust pathogen through somatic hybridization.</title>
        <authorList>
            <person name="Li F."/>
            <person name="Upadhyaya N.M."/>
            <person name="Sperschneider J."/>
            <person name="Matny O."/>
            <person name="Nguyen-Phuc H."/>
            <person name="Mago R."/>
            <person name="Raley C."/>
            <person name="Miller M.E."/>
            <person name="Silverstein K.A.T."/>
            <person name="Henningsen E."/>
            <person name="Hirsch C.D."/>
            <person name="Visser B."/>
            <person name="Pretorius Z.A."/>
            <person name="Steffenson B.J."/>
            <person name="Schwessinger B."/>
            <person name="Dodds P.N."/>
            <person name="Figueroa M."/>
        </authorList>
    </citation>
    <scope>NUCLEOTIDE SEQUENCE [LARGE SCALE GENOMIC DNA]</scope>
    <source>
        <strain evidence="1">21-0</strain>
    </source>
</reference>
<name>A0A5B0QXS4_PUCGR</name>
<gene>
    <name evidence="1" type="ORF">PGT21_028469</name>
</gene>
<keyword evidence="2" id="KW-1185">Reference proteome</keyword>
<protein>
    <submittedName>
        <fullName evidence="1">Uncharacterized protein</fullName>
    </submittedName>
</protein>
<accession>A0A5B0QXS4</accession>